<feature type="region of interest" description="Disordered" evidence="4">
    <location>
        <begin position="429"/>
        <end position="534"/>
    </location>
</feature>
<feature type="compositionally biased region" description="Basic and acidic residues" evidence="4">
    <location>
        <begin position="478"/>
        <end position="504"/>
    </location>
</feature>
<evidence type="ECO:0000313" key="5">
    <source>
        <dbReference type="EMBL" id="CDR47130.1"/>
    </source>
</evidence>
<feature type="compositionally biased region" description="Acidic residues" evidence="4">
    <location>
        <begin position="573"/>
        <end position="585"/>
    </location>
</feature>
<dbReference type="VEuPathDB" id="FungiDB:BON22_5183"/>
<dbReference type="AlphaFoldDB" id="A0A061BB17"/>
<protein>
    <submittedName>
        <fullName evidence="5">CYFA0S29e00452g1_1</fullName>
    </submittedName>
</protein>
<feature type="compositionally biased region" description="Basic and acidic residues" evidence="4">
    <location>
        <begin position="724"/>
        <end position="735"/>
    </location>
</feature>
<sequence>MAKKTKQIKASKPQKPKTKAKSAKRVQNAFEIAAAEERARNGDDSDDESDGAIVNARRRFKGSDDESGDDEEEFEDEEIDSDEALGSDDEFDVLNSKFSQTLRDKAKAQKKKGSKKAAEYSDSEDEGYNSIDENDLVPLSAVWDMDDKDLKATTKKSQKDGQAQDIVLDDNWETESSEDDEEDDESESGSESESDDSEEEEGVEGEDEFPFDEPNSDEEDEVELTTLKKSLQKKEKKSKKNYENLNIAENELSLPGGGNDITLTDMISIVDQDASKRAILIDKEETDTSGKSLAIPLPKRIQQRHDRKAAYEISKDEVNKWKDTVKQNREAEVLSFPMNPTVEHNAVSTFAPTPALTDLEKKVNSLLTESSLLDDKQESKFEEIKTAKMSPEEMKKRTAELRKMRELMFRQEREAKRLKKIKSKSFRRIKKKEMLKNKEMMGDDDSDDDEHDRKRAQERMSLKHKNNAYARSLVKSGLSKDAESREEMEAMLRRGESLKAKILDRDDDDDEFGDMNNMELGNEDEDQQNDSEELEKVGKTGVLNMAFMKNAEARQKIANAEMRANLRKLESTGDLEEFENQEEESAVNVTINPGRRVYTPGAADANSGMKELNQQVLEEYEEDQEKTLSKRLEKGHKKSIMDGSSKENDSSEKSEVTANEDVEEVNPWAIADDDNKTQKSRKIKVVDRDSSKMEKSAAKLSKQKQNKRKAAEMDDADEILEMDDIVKVVDPHGDDSAEDSGDENPGKIRMFKQTDLMKQAFAGDDDIIADFEAEKKQTVEKEGDQVEDLTLPGWGDWIGGKNKVKKNKFVKKTKGVDVNKRRDKNLKGVIINEKINKKNAKYQSSAVPFPYENREQYERSLRMPIGQEWTSRETHQRLTMPKVIAKPGVVIDPLKAPFQ</sequence>
<proteinExistence type="predicted"/>
<organism evidence="5">
    <name type="scientific">Cyberlindnera fabianii</name>
    <name type="common">Yeast</name>
    <name type="synonym">Hansenula fabianii</name>
    <dbReference type="NCBI Taxonomy" id="36022"/>
    <lineage>
        <taxon>Eukaryota</taxon>
        <taxon>Fungi</taxon>
        <taxon>Dikarya</taxon>
        <taxon>Ascomycota</taxon>
        <taxon>Saccharomycotina</taxon>
        <taxon>Saccharomycetes</taxon>
        <taxon>Phaffomycetales</taxon>
        <taxon>Phaffomycetaceae</taxon>
        <taxon>Cyberlindnera</taxon>
    </lineage>
</organism>
<feature type="compositionally biased region" description="Acidic residues" evidence="4">
    <location>
        <begin position="713"/>
        <end position="723"/>
    </location>
</feature>
<dbReference type="InterPro" id="IPR006709">
    <property type="entry name" value="SSU_processome_Utp14"/>
</dbReference>
<dbReference type="PhylomeDB" id="A0A061BB17"/>
<feature type="compositionally biased region" description="Basic residues" evidence="4">
    <location>
        <begin position="230"/>
        <end position="239"/>
    </location>
</feature>
<name>A0A061BB17_CYBFA</name>
<feature type="compositionally biased region" description="Basic and acidic residues" evidence="4">
    <location>
        <begin position="451"/>
        <end position="461"/>
    </location>
</feature>
<feature type="compositionally biased region" description="Acidic residues" evidence="4">
    <location>
        <begin position="167"/>
        <end position="223"/>
    </location>
</feature>
<dbReference type="GO" id="GO:0032040">
    <property type="term" value="C:small-subunit processome"/>
    <property type="evidence" value="ECO:0007669"/>
    <property type="project" value="InterPro"/>
</dbReference>
<evidence type="ECO:0000256" key="2">
    <source>
        <dbReference type="ARBA" id="ARBA00022553"/>
    </source>
</evidence>
<comment type="subcellular location">
    <subcellularLocation>
        <location evidence="1">Nucleus</location>
        <location evidence="1">Nucleolus</location>
    </subcellularLocation>
</comment>
<feature type="compositionally biased region" description="Acidic residues" evidence="4">
    <location>
        <begin position="121"/>
        <end position="135"/>
    </location>
</feature>
<keyword evidence="3" id="KW-0539">Nucleus</keyword>
<feature type="compositionally biased region" description="Acidic residues" evidence="4">
    <location>
        <begin position="65"/>
        <end position="92"/>
    </location>
</feature>
<dbReference type="GO" id="GO:0006364">
    <property type="term" value="P:rRNA processing"/>
    <property type="evidence" value="ECO:0007669"/>
    <property type="project" value="InterPro"/>
</dbReference>
<feature type="compositionally biased region" description="Basic residues" evidence="4">
    <location>
        <begin position="1"/>
        <end position="24"/>
    </location>
</feature>
<dbReference type="PANTHER" id="PTHR14150">
    <property type="entry name" value="U3 SMALL NUCLEOLAR RNA-ASSOCIATED PROTEIN 14"/>
    <property type="match status" value="1"/>
</dbReference>
<evidence type="ECO:0000256" key="3">
    <source>
        <dbReference type="ARBA" id="ARBA00023242"/>
    </source>
</evidence>
<evidence type="ECO:0000256" key="1">
    <source>
        <dbReference type="ARBA" id="ARBA00004604"/>
    </source>
</evidence>
<feature type="compositionally biased region" description="Acidic residues" evidence="4">
    <location>
        <begin position="521"/>
        <end position="533"/>
    </location>
</feature>
<evidence type="ECO:0000256" key="4">
    <source>
        <dbReference type="SAM" id="MobiDB-lite"/>
    </source>
</evidence>
<reference evidence="5" key="1">
    <citation type="journal article" date="2014" name="Genome Announc.">
        <title>Genome sequence of the yeast Cyberlindnera fabianii (Hansenula fabianii).</title>
        <authorList>
            <person name="Freel K.C."/>
            <person name="Sarilar V."/>
            <person name="Neuveglise C."/>
            <person name="Devillers H."/>
            <person name="Friedrich A."/>
            <person name="Schacherer J."/>
        </authorList>
    </citation>
    <scope>NUCLEOTIDE SEQUENCE</scope>
    <source>
        <strain evidence="5">YJS4271</strain>
    </source>
</reference>
<dbReference type="OrthoDB" id="277439at2759"/>
<dbReference type="EMBL" id="LK052914">
    <property type="protein sequence ID" value="CDR47130.1"/>
    <property type="molecule type" value="Genomic_DNA"/>
</dbReference>
<accession>A0A061BB17</accession>
<feature type="region of interest" description="Disordered" evidence="4">
    <location>
        <begin position="152"/>
        <end position="243"/>
    </location>
</feature>
<feature type="compositionally biased region" description="Basic and acidic residues" evidence="4">
    <location>
        <begin position="684"/>
        <end position="697"/>
    </location>
</feature>
<gene>
    <name evidence="5" type="ORF">CYFA0S_29e00452g</name>
</gene>
<feature type="compositionally biased region" description="Basic and acidic residues" evidence="4">
    <location>
        <begin position="432"/>
        <end position="441"/>
    </location>
</feature>
<feature type="compositionally biased region" description="Basic and acidic residues" evidence="4">
    <location>
        <begin position="644"/>
        <end position="655"/>
    </location>
</feature>
<feature type="region of interest" description="Disordered" evidence="4">
    <location>
        <begin position="573"/>
        <end position="748"/>
    </location>
</feature>
<feature type="region of interest" description="Disordered" evidence="4">
    <location>
        <begin position="1"/>
        <end position="136"/>
    </location>
</feature>
<keyword evidence="2" id="KW-0597">Phosphoprotein</keyword>
<dbReference type="PANTHER" id="PTHR14150:SF12">
    <property type="entry name" value="U3 SMALL NUCLEOLAR RNA-ASSOCIATED PROTEIN 14 HOMOLOG A"/>
    <property type="match status" value="1"/>
</dbReference>
<dbReference type="Pfam" id="PF04615">
    <property type="entry name" value="Utp14"/>
    <property type="match status" value="1"/>
</dbReference>